<dbReference type="Proteomes" id="UP000255102">
    <property type="component" value="Unassembled WGS sequence"/>
</dbReference>
<dbReference type="AlphaFoldDB" id="A0A378PQH6"/>
<protein>
    <submittedName>
        <fullName evidence="2">Uncharacterized protein</fullName>
    </submittedName>
</protein>
<sequence length="69" mass="7595">MGLTPKPKGRKAVSKKHNANQNKLTNKTTSKPSWQAKPDNEKALMTYLLNLPILEQKTTCASTVLGQTT</sequence>
<dbReference type="EMBL" id="UGPW01000001">
    <property type="protein sequence ID" value="STY87189.1"/>
    <property type="molecule type" value="Genomic_DNA"/>
</dbReference>
<name>A0A378PQH6_9GAMM</name>
<feature type="compositionally biased region" description="Polar residues" evidence="1">
    <location>
        <begin position="19"/>
        <end position="33"/>
    </location>
</feature>
<reference evidence="2 3" key="1">
    <citation type="submission" date="2018-06" db="EMBL/GenBank/DDBJ databases">
        <authorList>
            <consortium name="Pathogen Informatics"/>
            <person name="Doyle S."/>
        </authorList>
    </citation>
    <scope>NUCLEOTIDE SEQUENCE [LARGE SCALE GENOMIC DNA]</scope>
    <source>
        <strain evidence="2 3">NCTC11227</strain>
    </source>
</reference>
<gene>
    <name evidence="2" type="ORF">NCTC11227_01190</name>
</gene>
<evidence type="ECO:0000313" key="3">
    <source>
        <dbReference type="Proteomes" id="UP000255102"/>
    </source>
</evidence>
<evidence type="ECO:0000313" key="2">
    <source>
        <dbReference type="EMBL" id="STY87189.1"/>
    </source>
</evidence>
<dbReference type="RefSeq" id="WP_063514129.1">
    <property type="nucleotide sequence ID" value="NZ_CP011158.1"/>
</dbReference>
<feature type="region of interest" description="Disordered" evidence="1">
    <location>
        <begin position="1"/>
        <end position="37"/>
    </location>
</feature>
<accession>A0A378PQH6</accession>
<proteinExistence type="predicted"/>
<feature type="compositionally biased region" description="Basic residues" evidence="1">
    <location>
        <begin position="7"/>
        <end position="18"/>
    </location>
</feature>
<evidence type="ECO:0000256" key="1">
    <source>
        <dbReference type="SAM" id="MobiDB-lite"/>
    </source>
</evidence>
<organism evidence="2 3">
    <name type="scientific">Moraxella ovis</name>
    <dbReference type="NCBI Taxonomy" id="29433"/>
    <lineage>
        <taxon>Bacteria</taxon>
        <taxon>Pseudomonadati</taxon>
        <taxon>Pseudomonadota</taxon>
        <taxon>Gammaproteobacteria</taxon>
        <taxon>Moraxellales</taxon>
        <taxon>Moraxellaceae</taxon>
        <taxon>Moraxella</taxon>
    </lineage>
</organism>